<dbReference type="EMBL" id="JAVRFF010000017">
    <property type="protein sequence ID" value="MDT0473721.1"/>
    <property type="molecule type" value="Genomic_DNA"/>
</dbReference>
<gene>
    <name evidence="3" type="ORF">RM863_16450</name>
</gene>
<sequence length="211" mass="23376">MPGPVPPDQPPPASWHRPEHPLSLWRWRGNPLCRRTDRIQGWIALGLLVLVPCLAAVTATAARDTVSDHYRAVAEHQARSRYFTPAVLVHDAPRHPEPGSPEARHTRYPVTVRYTDPLGHERTARTEVEPGLRGGSTTGLWVDADGSPARPPMPAAEIRSRALGWALLAFAAVTVAGIAVYDGCCRILLRRNSAEWDEAWARTGPRWSRFP</sequence>
<name>A0ABU2UKD4_9ACTN</name>
<keyword evidence="2" id="KW-0472">Membrane</keyword>
<keyword evidence="2" id="KW-1133">Transmembrane helix</keyword>
<evidence type="ECO:0008006" key="5">
    <source>
        <dbReference type="Google" id="ProtNLM"/>
    </source>
</evidence>
<proteinExistence type="predicted"/>
<dbReference type="Proteomes" id="UP001180489">
    <property type="component" value="Unassembled WGS sequence"/>
</dbReference>
<evidence type="ECO:0000313" key="3">
    <source>
        <dbReference type="EMBL" id="MDT0473721.1"/>
    </source>
</evidence>
<comment type="caution">
    <text evidence="3">The sequence shown here is derived from an EMBL/GenBank/DDBJ whole genome shotgun (WGS) entry which is preliminary data.</text>
</comment>
<evidence type="ECO:0000256" key="2">
    <source>
        <dbReference type="SAM" id="Phobius"/>
    </source>
</evidence>
<evidence type="ECO:0000256" key="1">
    <source>
        <dbReference type="SAM" id="MobiDB-lite"/>
    </source>
</evidence>
<dbReference type="PANTHER" id="PTHR42305">
    <property type="entry name" value="MEMBRANE PROTEIN RV1733C-RELATED"/>
    <property type="match status" value="1"/>
</dbReference>
<feature type="transmembrane region" description="Helical" evidence="2">
    <location>
        <begin position="42"/>
        <end position="62"/>
    </location>
</feature>
<dbReference type="RefSeq" id="WP_311635519.1">
    <property type="nucleotide sequence ID" value="NZ_JAVRFF010000017.1"/>
</dbReference>
<keyword evidence="2" id="KW-0812">Transmembrane</keyword>
<accession>A0ABU2UKD4</accession>
<organism evidence="3 4">
    <name type="scientific">Streptomyces hintoniae</name>
    <dbReference type="NCBI Taxonomy" id="3075521"/>
    <lineage>
        <taxon>Bacteria</taxon>
        <taxon>Bacillati</taxon>
        <taxon>Actinomycetota</taxon>
        <taxon>Actinomycetes</taxon>
        <taxon>Kitasatosporales</taxon>
        <taxon>Streptomycetaceae</taxon>
        <taxon>Streptomyces</taxon>
    </lineage>
</organism>
<dbReference type="PANTHER" id="PTHR42305:SF1">
    <property type="entry name" value="MEMBRANE PROTEIN RV1733C-RELATED"/>
    <property type="match status" value="1"/>
</dbReference>
<feature type="transmembrane region" description="Helical" evidence="2">
    <location>
        <begin position="162"/>
        <end position="181"/>
    </location>
</feature>
<feature type="region of interest" description="Disordered" evidence="1">
    <location>
        <begin position="123"/>
        <end position="148"/>
    </location>
</feature>
<keyword evidence="4" id="KW-1185">Reference proteome</keyword>
<evidence type="ECO:0000313" key="4">
    <source>
        <dbReference type="Proteomes" id="UP001180489"/>
    </source>
</evidence>
<reference evidence="3" key="1">
    <citation type="submission" date="2024-05" db="EMBL/GenBank/DDBJ databases">
        <title>30 novel species of actinomycetes from the DSMZ collection.</title>
        <authorList>
            <person name="Nouioui I."/>
        </authorList>
    </citation>
    <scope>NUCLEOTIDE SEQUENCE</scope>
    <source>
        <strain evidence="3">DSM 41014</strain>
    </source>
</reference>
<protein>
    <recommendedName>
        <fullName evidence="5">DUF3592 domain-containing protein</fullName>
    </recommendedName>
</protein>
<dbReference type="InterPro" id="IPR039708">
    <property type="entry name" value="MT1774/Rv1733c-like"/>
</dbReference>